<dbReference type="OrthoDB" id="9980284at2"/>
<evidence type="ECO:0000313" key="1">
    <source>
        <dbReference type="EMBL" id="KZN20481.1"/>
    </source>
</evidence>
<proteinExistence type="predicted"/>
<dbReference type="RefSeq" id="WP_063340526.1">
    <property type="nucleotide sequence ID" value="NZ_LUKJ01000002.1"/>
</dbReference>
<reference evidence="2" key="1">
    <citation type="submission" date="2016-03" db="EMBL/GenBank/DDBJ databases">
        <authorList>
            <person name="Ray J."/>
            <person name="Price M."/>
            <person name="Deutschbauer A."/>
        </authorList>
    </citation>
    <scope>NUCLEOTIDE SEQUENCE [LARGE SCALE GENOMIC DNA]</scope>
    <source>
        <strain evidence="2">FW300-N1B4</strain>
    </source>
</reference>
<evidence type="ECO:0000313" key="2">
    <source>
        <dbReference type="Proteomes" id="UP000076489"/>
    </source>
</evidence>
<organism evidence="1 2">
    <name type="scientific">Pseudomonas fluorescens</name>
    <dbReference type="NCBI Taxonomy" id="294"/>
    <lineage>
        <taxon>Bacteria</taxon>
        <taxon>Pseudomonadati</taxon>
        <taxon>Pseudomonadota</taxon>
        <taxon>Gammaproteobacteria</taxon>
        <taxon>Pseudomonadales</taxon>
        <taxon>Pseudomonadaceae</taxon>
        <taxon>Pseudomonas</taxon>
    </lineage>
</organism>
<name>A0A166QLQ9_PSEFL</name>
<sequence>MPKMKPYAVELDGLHVLMVAASSKKAAAELIGTTVYMMTTWEGGMSDEDEAVALAEPGQVFRKKLLKAEPWQRVESA</sequence>
<gene>
    <name evidence="1" type="ORF">A1D17_02765</name>
</gene>
<dbReference type="Proteomes" id="UP000076489">
    <property type="component" value="Unassembled WGS sequence"/>
</dbReference>
<protein>
    <submittedName>
        <fullName evidence="1">Uncharacterized protein</fullName>
    </submittedName>
</protein>
<dbReference type="AlphaFoldDB" id="A0A166QLQ9"/>
<comment type="caution">
    <text evidence="1">The sequence shown here is derived from an EMBL/GenBank/DDBJ whole genome shotgun (WGS) entry which is preliminary data.</text>
</comment>
<accession>A0A166QLQ9</accession>
<reference evidence="1 2" key="2">
    <citation type="journal article" date="2018" name="Nature">
        <title>Mutant phenotypes for thousands of bacterial genes of unknown function.</title>
        <authorList>
            <person name="Price M.N."/>
            <person name="Wetmore K.M."/>
            <person name="Waters R.J."/>
            <person name="Callaghan M."/>
            <person name="Ray J."/>
            <person name="Liu H."/>
            <person name="Kuehl J.V."/>
            <person name="Melnyk R.A."/>
            <person name="Lamson J.S."/>
            <person name="Suh Y."/>
            <person name="Carlson H.K."/>
            <person name="Esquivel Z."/>
            <person name="Sadeeshkumar H."/>
            <person name="Chakraborty R."/>
            <person name="Zane G.M."/>
            <person name="Rubin B.E."/>
            <person name="Wall J.D."/>
            <person name="Visel A."/>
            <person name="Bristow J."/>
            <person name="Blow M.J."/>
            <person name="Arkin A.P."/>
            <person name="Deutschbauer A.M."/>
        </authorList>
    </citation>
    <scope>NUCLEOTIDE SEQUENCE [LARGE SCALE GENOMIC DNA]</scope>
    <source>
        <strain evidence="1 2">FW300-N1B4</strain>
    </source>
</reference>
<dbReference type="EMBL" id="LUKJ01000002">
    <property type="protein sequence ID" value="KZN20481.1"/>
    <property type="molecule type" value="Genomic_DNA"/>
</dbReference>